<feature type="transmembrane region" description="Helical" evidence="1">
    <location>
        <begin position="18"/>
        <end position="41"/>
    </location>
</feature>
<name>A0A0A9GUS8_ARUDO</name>
<sequence>MIVITCCKTLASYQRSLLVLLLAEFCFFCPFQVPELAIFFIEDGRKVAAA</sequence>
<evidence type="ECO:0000313" key="2">
    <source>
        <dbReference type="EMBL" id="JAE27289.1"/>
    </source>
</evidence>
<reference evidence="2" key="2">
    <citation type="journal article" date="2015" name="Data Brief">
        <title>Shoot transcriptome of the giant reed, Arundo donax.</title>
        <authorList>
            <person name="Barrero R.A."/>
            <person name="Guerrero F.D."/>
            <person name="Moolhuijzen P."/>
            <person name="Goolsby J.A."/>
            <person name="Tidwell J."/>
            <person name="Bellgard S.E."/>
            <person name="Bellgard M.I."/>
        </authorList>
    </citation>
    <scope>NUCLEOTIDE SEQUENCE</scope>
    <source>
        <tissue evidence="2">Shoot tissue taken approximately 20 cm above the soil surface</tissue>
    </source>
</reference>
<accession>A0A0A9GUS8</accession>
<keyword evidence="1" id="KW-0472">Membrane</keyword>
<protein>
    <submittedName>
        <fullName evidence="2">Uncharacterized protein</fullName>
    </submittedName>
</protein>
<evidence type="ECO:0000256" key="1">
    <source>
        <dbReference type="SAM" id="Phobius"/>
    </source>
</evidence>
<keyword evidence="1" id="KW-0812">Transmembrane</keyword>
<keyword evidence="1" id="KW-1133">Transmembrane helix</keyword>
<reference evidence="2" key="1">
    <citation type="submission" date="2014-09" db="EMBL/GenBank/DDBJ databases">
        <authorList>
            <person name="Magalhaes I.L.F."/>
            <person name="Oliveira U."/>
            <person name="Santos F.R."/>
            <person name="Vidigal T.H.D.A."/>
            <person name="Brescovit A.D."/>
            <person name="Santos A.J."/>
        </authorList>
    </citation>
    <scope>NUCLEOTIDE SEQUENCE</scope>
    <source>
        <tissue evidence="2">Shoot tissue taken approximately 20 cm above the soil surface</tissue>
    </source>
</reference>
<dbReference type="AlphaFoldDB" id="A0A0A9GUS8"/>
<organism evidence="2">
    <name type="scientific">Arundo donax</name>
    <name type="common">Giant reed</name>
    <name type="synonym">Donax arundinaceus</name>
    <dbReference type="NCBI Taxonomy" id="35708"/>
    <lineage>
        <taxon>Eukaryota</taxon>
        <taxon>Viridiplantae</taxon>
        <taxon>Streptophyta</taxon>
        <taxon>Embryophyta</taxon>
        <taxon>Tracheophyta</taxon>
        <taxon>Spermatophyta</taxon>
        <taxon>Magnoliopsida</taxon>
        <taxon>Liliopsida</taxon>
        <taxon>Poales</taxon>
        <taxon>Poaceae</taxon>
        <taxon>PACMAD clade</taxon>
        <taxon>Arundinoideae</taxon>
        <taxon>Arundineae</taxon>
        <taxon>Arundo</taxon>
    </lineage>
</organism>
<dbReference type="EMBL" id="GBRH01170607">
    <property type="protein sequence ID" value="JAE27289.1"/>
    <property type="molecule type" value="Transcribed_RNA"/>
</dbReference>
<proteinExistence type="predicted"/>